<protein>
    <recommendedName>
        <fullName evidence="7">Small ribosomal subunit protein mS26</fullName>
    </recommendedName>
    <alternativeName>
        <fullName evidence="8">28S ribosomal protein S26, mitochondrial</fullName>
    </alternativeName>
</protein>
<dbReference type="AlphaFoldDB" id="A0A814KEF2"/>
<keyword evidence="4" id="KW-0689">Ribosomal protein</keyword>
<dbReference type="EMBL" id="CAJNOC010005353">
    <property type="protein sequence ID" value="CAF1050006.1"/>
    <property type="molecule type" value="Genomic_DNA"/>
</dbReference>
<keyword evidence="6" id="KW-0687">Ribonucleoprotein</keyword>
<keyword evidence="9" id="KW-0175">Coiled coil</keyword>
<feature type="coiled-coil region" evidence="9">
    <location>
        <begin position="82"/>
        <end position="136"/>
    </location>
</feature>
<evidence type="ECO:0000313" key="10">
    <source>
        <dbReference type="EMBL" id="CAF1050006.1"/>
    </source>
</evidence>
<evidence type="ECO:0000256" key="2">
    <source>
        <dbReference type="ARBA" id="ARBA00009672"/>
    </source>
</evidence>
<dbReference type="PANTHER" id="PTHR21035:SF2">
    <property type="entry name" value="SMALL RIBOSOMAL SUBUNIT PROTEIN MS26"/>
    <property type="match status" value="1"/>
</dbReference>
<evidence type="ECO:0000256" key="6">
    <source>
        <dbReference type="ARBA" id="ARBA00023274"/>
    </source>
</evidence>
<reference evidence="10" key="1">
    <citation type="submission" date="2021-02" db="EMBL/GenBank/DDBJ databases">
        <authorList>
            <person name="Nowell W R."/>
        </authorList>
    </citation>
    <scope>NUCLEOTIDE SEQUENCE</scope>
    <source>
        <strain evidence="10">Ploen Becks lab</strain>
    </source>
</reference>
<evidence type="ECO:0000256" key="7">
    <source>
        <dbReference type="ARBA" id="ARBA00035138"/>
    </source>
</evidence>
<dbReference type="GO" id="GO:0005763">
    <property type="term" value="C:mitochondrial small ribosomal subunit"/>
    <property type="evidence" value="ECO:0007669"/>
    <property type="project" value="InterPro"/>
</dbReference>
<dbReference type="Pfam" id="PF14943">
    <property type="entry name" value="MRP-S26"/>
    <property type="match status" value="1"/>
</dbReference>
<evidence type="ECO:0000256" key="1">
    <source>
        <dbReference type="ARBA" id="ARBA00004173"/>
    </source>
</evidence>
<organism evidence="10 11">
    <name type="scientific">Brachionus calyciflorus</name>
    <dbReference type="NCBI Taxonomy" id="104777"/>
    <lineage>
        <taxon>Eukaryota</taxon>
        <taxon>Metazoa</taxon>
        <taxon>Spiralia</taxon>
        <taxon>Gnathifera</taxon>
        <taxon>Rotifera</taxon>
        <taxon>Eurotatoria</taxon>
        <taxon>Monogononta</taxon>
        <taxon>Pseudotrocha</taxon>
        <taxon>Ploima</taxon>
        <taxon>Brachionidae</taxon>
        <taxon>Brachionus</taxon>
    </lineage>
</organism>
<evidence type="ECO:0000256" key="9">
    <source>
        <dbReference type="SAM" id="Coils"/>
    </source>
</evidence>
<name>A0A814KEF2_9BILA</name>
<dbReference type="OrthoDB" id="5988811at2759"/>
<evidence type="ECO:0000313" key="11">
    <source>
        <dbReference type="Proteomes" id="UP000663879"/>
    </source>
</evidence>
<comment type="caution">
    <text evidence="10">The sequence shown here is derived from an EMBL/GenBank/DDBJ whole genome shotgun (WGS) entry which is preliminary data.</text>
</comment>
<dbReference type="PANTHER" id="PTHR21035">
    <property type="entry name" value="28S RIBOSOMAL PROTEIN S26, MITOCHONDRIAL"/>
    <property type="match status" value="1"/>
</dbReference>
<evidence type="ECO:0000256" key="8">
    <source>
        <dbReference type="ARBA" id="ARBA00035344"/>
    </source>
</evidence>
<gene>
    <name evidence="10" type="ORF">OXX778_LOCUS18780</name>
</gene>
<evidence type="ECO:0000256" key="5">
    <source>
        <dbReference type="ARBA" id="ARBA00023128"/>
    </source>
</evidence>
<comment type="similarity">
    <text evidence="2">Belongs to the mitochondrion-specific ribosomal protein mS26 family.</text>
</comment>
<dbReference type="InterPro" id="IPR026140">
    <property type="entry name" value="Ribosomal_mS26"/>
</dbReference>
<accession>A0A814KEF2</accession>
<evidence type="ECO:0000256" key="3">
    <source>
        <dbReference type="ARBA" id="ARBA00022946"/>
    </source>
</evidence>
<evidence type="ECO:0000256" key="4">
    <source>
        <dbReference type="ARBA" id="ARBA00022980"/>
    </source>
</evidence>
<keyword evidence="3" id="KW-0809">Transit peptide</keyword>
<keyword evidence="5" id="KW-0496">Mitochondrion</keyword>
<proteinExistence type="inferred from homology"/>
<comment type="subcellular location">
    <subcellularLocation>
        <location evidence="1">Mitochondrion</location>
    </subcellularLocation>
</comment>
<keyword evidence="11" id="KW-1185">Reference proteome</keyword>
<dbReference type="Proteomes" id="UP000663879">
    <property type="component" value="Unassembled WGS sequence"/>
</dbReference>
<sequence length="244" mass="28900">MLKISNSTLTGLKTISQSIQQARSIRLRKPPWVPRAKNKQFRVPPLKPVNHEEYAYMKPIWDQYKSQMRSIYQLFKTEFKFSDKESIKAQEEKRKLEEKENRLLEENERVNSEILQNQLRDEVAKLEFKIKTAELDFKKQQKLDELYVRKADQLVSKLIEKSKTFIDPNNLEYEIEKALNERYDYNFSINSSGYFYKNKAQVNKAEAFNPKFFPKAKEIDENVAKLEGSETSQLSESQQPQTTL</sequence>